<evidence type="ECO:0000256" key="1">
    <source>
        <dbReference type="SAM" id="MobiDB-lite"/>
    </source>
</evidence>
<organism evidence="2 3">
    <name type="scientific">Pristionchus pacificus</name>
    <name type="common">Parasitic nematode worm</name>
    <dbReference type="NCBI Taxonomy" id="54126"/>
    <lineage>
        <taxon>Eukaryota</taxon>
        <taxon>Metazoa</taxon>
        <taxon>Ecdysozoa</taxon>
        <taxon>Nematoda</taxon>
        <taxon>Chromadorea</taxon>
        <taxon>Rhabditida</taxon>
        <taxon>Rhabditina</taxon>
        <taxon>Diplogasteromorpha</taxon>
        <taxon>Diplogasteroidea</taxon>
        <taxon>Neodiplogasteridae</taxon>
        <taxon>Pristionchus</taxon>
    </lineage>
</organism>
<sequence length="185" mass="21191">MEIVVTGSVNGLNRRGALDYRIGSIRDMPNRRFQRECGHDFKANERPRKAYNPIEEGESVRTRSMRQDKTRQEDTKTRRRIAIHGTKCSIVTGHSEGEGRSCDEDASTEGPLKYHGDGDKATRQCSRFTTADEQSCLDMRCIRTRHMLRCYMEMGLRTESGRGGNVVFNCVFFKWRSSSSLIKVD</sequence>
<evidence type="ECO:0000313" key="3">
    <source>
        <dbReference type="Proteomes" id="UP000005239"/>
    </source>
</evidence>
<reference evidence="2" key="2">
    <citation type="submission" date="2022-06" db="UniProtKB">
        <authorList>
            <consortium name="EnsemblMetazoa"/>
        </authorList>
    </citation>
    <scope>IDENTIFICATION</scope>
    <source>
        <strain evidence="2">PS312</strain>
    </source>
</reference>
<dbReference type="EnsemblMetazoa" id="PPA44487.1">
    <property type="protein sequence ID" value="PPA44487.1"/>
    <property type="gene ID" value="WBGene00282856"/>
</dbReference>
<name>A0A2A6BTB2_PRIPA</name>
<protein>
    <submittedName>
        <fullName evidence="2">Uncharacterized protein</fullName>
    </submittedName>
</protein>
<feature type="compositionally biased region" description="Basic and acidic residues" evidence="1">
    <location>
        <begin position="58"/>
        <end position="76"/>
    </location>
</feature>
<dbReference type="AlphaFoldDB" id="A0A2A6BTB2"/>
<dbReference type="Proteomes" id="UP000005239">
    <property type="component" value="Unassembled WGS sequence"/>
</dbReference>
<accession>A0A2A6BTB2</accession>
<gene>
    <name evidence="2" type="primary">WBGene00282856</name>
</gene>
<feature type="region of interest" description="Disordered" evidence="1">
    <location>
        <begin position="36"/>
        <end position="77"/>
    </location>
</feature>
<proteinExistence type="predicted"/>
<evidence type="ECO:0000313" key="2">
    <source>
        <dbReference type="EnsemblMetazoa" id="PPA44487.1"/>
    </source>
</evidence>
<keyword evidence="3" id="KW-1185">Reference proteome</keyword>
<reference evidence="3" key="1">
    <citation type="journal article" date="2008" name="Nat. Genet.">
        <title>The Pristionchus pacificus genome provides a unique perspective on nematode lifestyle and parasitism.</title>
        <authorList>
            <person name="Dieterich C."/>
            <person name="Clifton S.W."/>
            <person name="Schuster L.N."/>
            <person name="Chinwalla A."/>
            <person name="Delehaunty K."/>
            <person name="Dinkelacker I."/>
            <person name="Fulton L."/>
            <person name="Fulton R."/>
            <person name="Godfrey J."/>
            <person name="Minx P."/>
            <person name="Mitreva M."/>
            <person name="Roeseler W."/>
            <person name="Tian H."/>
            <person name="Witte H."/>
            <person name="Yang S.P."/>
            <person name="Wilson R.K."/>
            <person name="Sommer R.J."/>
        </authorList>
    </citation>
    <scope>NUCLEOTIDE SEQUENCE [LARGE SCALE GENOMIC DNA]</scope>
    <source>
        <strain evidence="3">PS312</strain>
    </source>
</reference>
<feature type="compositionally biased region" description="Basic and acidic residues" evidence="1">
    <location>
        <begin position="36"/>
        <end position="48"/>
    </location>
</feature>
<accession>A0A8R1Z623</accession>